<dbReference type="EMBL" id="CP010802">
    <property type="protein sequence ID" value="ALC17734.1"/>
    <property type="molecule type" value="Genomic_DNA"/>
</dbReference>
<keyword evidence="4" id="KW-1185">Reference proteome</keyword>
<evidence type="ECO:0008006" key="5">
    <source>
        <dbReference type="Google" id="ProtNLM"/>
    </source>
</evidence>
<evidence type="ECO:0000313" key="4">
    <source>
        <dbReference type="Proteomes" id="UP000057158"/>
    </source>
</evidence>
<dbReference type="PANTHER" id="PTHR40459:SF1">
    <property type="entry name" value="CONSERVED HYPOTHETICAL ALANINE AND LEUCINE RICH PROTEIN"/>
    <property type="match status" value="1"/>
</dbReference>
<dbReference type="KEGG" id="des:DSOUD_3008"/>
<dbReference type="SUPFAM" id="SSF48179">
    <property type="entry name" value="6-phosphogluconate dehydrogenase C-terminal domain-like"/>
    <property type="match status" value="1"/>
</dbReference>
<dbReference type="SUPFAM" id="SSF51735">
    <property type="entry name" value="NAD(P)-binding Rossmann-fold domains"/>
    <property type="match status" value="1"/>
</dbReference>
<dbReference type="InterPro" id="IPR018931">
    <property type="entry name" value="DUF2520"/>
</dbReference>
<organism evidence="3 4">
    <name type="scientific">Desulfuromonas soudanensis</name>
    <dbReference type="NCBI Taxonomy" id="1603606"/>
    <lineage>
        <taxon>Bacteria</taxon>
        <taxon>Pseudomonadati</taxon>
        <taxon>Thermodesulfobacteriota</taxon>
        <taxon>Desulfuromonadia</taxon>
        <taxon>Desulfuromonadales</taxon>
        <taxon>Desulfuromonadaceae</taxon>
        <taxon>Desulfuromonas</taxon>
    </lineage>
</organism>
<dbReference type="STRING" id="1603606.DSOUD_3008"/>
<proteinExistence type="predicted"/>
<evidence type="ECO:0000313" key="3">
    <source>
        <dbReference type="EMBL" id="ALC17734.1"/>
    </source>
</evidence>
<dbReference type="Gene3D" id="3.40.50.720">
    <property type="entry name" value="NAD(P)-binding Rossmann-like Domain"/>
    <property type="match status" value="1"/>
</dbReference>
<dbReference type="InterPro" id="IPR037108">
    <property type="entry name" value="TM1727-like_C_sf"/>
</dbReference>
<dbReference type="PATRIC" id="fig|1603606.3.peg.3241"/>
<dbReference type="Pfam" id="PF10727">
    <property type="entry name" value="Rossmann-like"/>
    <property type="match status" value="1"/>
</dbReference>
<dbReference type="PANTHER" id="PTHR40459">
    <property type="entry name" value="CONSERVED HYPOTHETICAL ALANINE AND LEUCINE RICH PROTEIN"/>
    <property type="match status" value="1"/>
</dbReference>
<sequence length="294" mass="30821">MKGRVVLIGPGRLGQAIARLLCDAGYDLRALISRDPVRAVAAARFAGCRNAASADLSRVAEGELILLALPDDQLGAMAATLRRDGHLRPGATLIHFSGLHPAAILLGKEGPPLRALSLHPLQTFADSVMGVRNLPGTTFAVEGTPDVIPLGEALVADLGGRSLVLSAEQKPLYHAAACVASNYMVTLVDTACQIFSACGFGQEEAFHYLTPLLRGTGRNLAALGPKLALTGPIARGDVRTVGKHLRAIAHLPGGVDQIYRILGIKTVELALKKGTLDAEAAEEILRLLESDGES</sequence>
<evidence type="ECO:0000259" key="1">
    <source>
        <dbReference type="Pfam" id="PF10727"/>
    </source>
</evidence>
<protein>
    <recommendedName>
        <fullName evidence="5">DUF2520 domain-containing protein</fullName>
    </recommendedName>
</protein>
<dbReference type="Proteomes" id="UP000057158">
    <property type="component" value="Chromosome"/>
</dbReference>
<accession>A0A0M4D3G4</accession>
<gene>
    <name evidence="3" type="ORF">DSOUD_3008</name>
</gene>
<feature type="domain" description="DUF2520" evidence="2">
    <location>
        <begin position="138"/>
        <end position="264"/>
    </location>
</feature>
<reference evidence="3 4" key="1">
    <citation type="submission" date="2015-07" db="EMBL/GenBank/DDBJ databases">
        <title>Isolation and Genomic Characterization of a Novel Halophilic Metal-Reducing Deltaproteobacterium from the Deep Subsurface.</title>
        <authorList>
            <person name="Badalamenti J.P."/>
            <person name="Summers Z.M."/>
            <person name="Gralnick J.A."/>
            <person name="Bond D.R."/>
        </authorList>
    </citation>
    <scope>NUCLEOTIDE SEQUENCE [LARGE SCALE GENOMIC DNA]</scope>
    <source>
        <strain evidence="3 4">WTL</strain>
    </source>
</reference>
<evidence type="ECO:0000259" key="2">
    <source>
        <dbReference type="Pfam" id="PF10728"/>
    </source>
</evidence>
<dbReference type="Gene3D" id="1.10.1040.20">
    <property type="entry name" value="ProC-like, C-terminal domain"/>
    <property type="match status" value="1"/>
</dbReference>
<dbReference type="InterPro" id="IPR019665">
    <property type="entry name" value="OxRdtase/DH_put_Rossmann_dom"/>
</dbReference>
<dbReference type="AlphaFoldDB" id="A0A0M4D3G4"/>
<feature type="domain" description="Putative oxidoreductase/dehydrogenase Rossmann-like" evidence="1">
    <location>
        <begin position="5"/>
        <end position="105"/>
    </location>
</feature>
<name>A0A0M4D3G4_9BACT</name>
<dbReference type="InterPro" id="IPR036291">
    <property type="entry name" value="NAD(P)-bd_dom_sf"/>
</dbReference>
<dbReference type="Pfam" id="PF10728">
    <property type="entry name" value="DUF2520"/>
    <property type="match status" value="1"/>
</dbReference>
<dbReference type="OrthoDB" id="8650434at2"/>
<dbReference type="InterPro" id="IPR008927">
    <property type="entry name" value="6-PGluconate_DH-like_C_sf"/>
</dbReference>